<evidence type="ECO:0000256" key="6">
    <source>
        <dbReference type="ARBA" id="ARBA00023136"/>
    </source>
</evidence>
<evidence type="ECO:0000256" key="5">
    <source>
        <dbReference type="ARBA" id="ARBA00022989"/>
    </source>
</evidence>
<feature type="transmembrane region" description="Helical" evidence="9">
    <location>
        <begin position="398"/>
        <end position="417"/>
    </location>
</feature>
<name>A0A3P6SP72_LITSI</name>
<dbReference type="GO" id="GO:0022857">
    <property type="term" value="F:transmembrane transporter activity"/>
    <property type="evidence" value="ECO:0007669"/>
    <property type="project" value="InterPro"/>
</dbReference>
<reference evidence="10 11" key="1">
    <citation type="submission" date="2018-08" db="EMBL/GenBank/DDBJ databases">
        <authorList>
            <person name="Laetsch R D."/>
            <person name="Stevens L."/>
            <person name="Kumar S."/>
            <person name="Blaxter L. M."/>
        </authorList>
    </citation>
    <scope>NUCLEOTIDE SEQUENCE [LARGE SCALE GENOMIC DNA]</scope>
</reference>
<dbReference type="PROSITE" id="PS01023">
    <property type="entry name" value="PTR2_2"/>
    <property type="match status" value="1"/>
</dbReference>
<dbReference type="SUPFAM" id="SSF103473">
    <property type="entry name" value="MFS general substrate transporter"/>
    <property type="match status" value="1"/>
</dbReference>
<gene>
    <name evidence="10" type="ORF">NLS_LOCUS897</name>
</gene>
<evidence type="ECO:0000313" key="11">
    <source>
        <dbReference type="Proteomes" id="UP000277928"/>
    </source>
</evidence>
<keyword evidence="11" id="KW-1185">Reference proteome</keyword>
<comment type="subcellular location">
    <subcellularLocation>
        <location evidence="1 7">Membrane</location>
        <topology evidence="1 7">Multi-pass membrane protein</topology>
    </subcellularLocation>
</comment>
<dbReference type="Pfam" id="PF00854">
    <property type="entry name" value="PTR2"/>
    <property type="match status" value="2"/>
</dbReference>
<feature type="transmembrane region" description="Helical" evidence="9">
    <location>
        <begin position="131"/>
        <end position="151"/>
    </location>
</feature>
<feature type="transmembrane region" description="Helical" evidence="9">
    <location>
        <begin position="102"/>
        <end position="122"/>
    </location>
</feature>
<keyword evidence="4" id="KW-0653">Protein transport</keyword>
<proteinExistence type="inferred from homology"/>
<evidence type="ECO:0000256" key="1">
    <source>
        <dbReference type="ARBA" id="ARBA00004141"/>
    </source>
</evidence>
<keyword evidence="6 9" id="KW-0472">Membrane</keyword>
<dbReference type="GO" id="GO:0016020">
    <property type="term" value="C:membrane"/>
    <property type="evidence" value="ECO:0007669"/>
    <property type="project" value="UniProtKB-SubCell"/>
</dbReference>
<dbReference type="GO" id="GO:0006857">
    <property type="term" value="P:oligopeptide transport"/>
    <property type="evidence" value="ECO:0007669"/>
    <property type="project" value="InterPro"/>
</dbReference>
<evidence type="ECO:0000256" key="4">
    <source>
        <dbReference type="ARBA" id="ARBA00022856"/>
    </source>
</evidence>
<feature type="transmembrane region" description="Helical" evidence="9">
    <location>
        <begin position="311"/>
        <end position="335"/>
    </location>
</feature>
<evidence type="ECO:0008006" key="12">
    <source>
        <dbReference type="Google" id="ProtNLM"/>
    </source>
</evidence>
<comment type="similarity">
    <text evidence="2 7">Belongs to the major facilitator superfamily. Proton-dependent oligopeptide transporter (POT/PTR) (TC 2.A.17) family.</text>
</comment>
<accession>A0A3P6SP72</accession>
<keyword evidence="7" id="KW-0813">Transport</keyword>
<evidence type="ECO:0000313" key="10">
    <source>
        <dbReference type="EMBL" id="VDK69830.1"/>
    </source>
</evidence>
<dbReference type="PANTHER" id="PTHR11654">
    <property type="entry name" value="OLIGOPEPTIDE TRANSPORTER-RELATED"/>
    <property type="match status" value="1"/>
</dbReference>
<evidence type="ECO:0000256" key="3">
    <source>
        <dbReference type="ARBA" id="ARBA00022692"/>
    </source>
</evidence>
<feature type="compositionally biased region" description="Polar residues" evidence="8">
    <location>
        <begin position="25"/>
        <end position="45"/>
    </location>
</feature>
<evidence type="ECO:0000256" key="2">
    <source>
        <dbReference type="ARBA" id="ARBA00005982"/>
    </source>
</evidence>
<keyword evidence="3 7" id="KW-0812">Transmembrane</keyword>
<evidence type="ECO:0000256" key="9">
    <source>
        <dbReference type="SAM" id="Phobius"/>
    </source>
</evidence>
<keyword evidence="5 9" id="KW-1133">Transmembrane helix</keyword>
<feature type="transmembrane region" description="Helical" evidence="9">
    <location>
        <begin position="683"/>
        <end position="702"/>
    </location>
</feature>
<feature type="transmembrane region" description="Helical" evidence="9">
    <location>
        <begin position="369"/>
        <end position="386"/>
    </location>
</feature>
<feature type="transmembrane region" description="Helical" evidence="9">
    <location>
        <begin position="203"/>
        <end position="222"/>
    </location>
</feature>
<protein>
    <recommendedName>
        <fullName evidence="12">Major facilitator superfamily (MFS) profile domain-containing protein</fullName>
    </recommendedName>
</protein>
<dbReference type="STRING" id="42156.A0A3P6SP72"/>
<dbReference type="InterPro" id="IPR000109">
    <property type="entry name" value="POT_fam"/>
</dbReference>
<keyword evidence="4" id="KW-0571">Peptide transport</keyword>
<feature type="transmembrane region" description="Helical" evidence="9">
    <location>
        <begin position="655"/>
        <end position="677"/>
    </location>
</feature>
<dbReference type="CDD" id="cd17347">
    <property type="entry name" value="MFS_SLC15A1_2_like"/>
    <property type="match status" value="1"/>
</dbReference>
<dbReference type="PROSITE" id="PS01022">
    <property type="entry name" value="PTR2_1"/>
    <property type="match status" value="1"/>
</dbReference>
<dbReference type="Proteomes" id="UP000277928">
    <property type="component" value="Unassembled WGS sequence"/>
</dbReference>
<feature type="region of interest" description="Disordered" evidence="8">
    <location>
        <begin position="25"/>
        <end position="47"/>
    </location>
</feature>
<feature type="transmembrane region" description="Helical" evidence="9">
    <location>
        <begin position="234"/>
        <end position="256"/>
    </location>
</feature>
<sequence>MLSVGDETAELLAIDGKDKVLEKQQQQPLLASPGNSRHPPNQRNMGMNDRKGLLATIRTYPTGVFFMLGNEFCERFSFYGMRAVLILYLITEHHFSESQASLFYHLFVALAYASPLFGSIVADNYFGRFRVILWMSIIYVIGHVFLTAGAIPNLDESVRSIFDFGGMAVIAFATGGIKPCVSAFAADQFEEEQVDERNQFFSFFYFAINAGSLLAILLTPILRGRVKCFGSEYCFPLAFGVPGVLMLMAFLLFVAGWRHYKIIPPAKGNVVFSVVRCIYYAARKKLSSVMRGEDKAKHWLDYAAPKYSSHFLLGVKSLVAISVLFSPVVLFWALFDQQGSTWVLQARRMDGRVGPFVILPDQMNTLNPLLVLITVPIFEAWIYPAVQRICKVTPLRKMATGGCLAAIAFVMAGLLQLRVNKTMESPLESGKVILQVFGDSSHSYQINGTALAHGRTELSEGFYIVTSNSIENSIQLNLSSTVACGYVLGLFQSPQNKSSFSSFPYSCEKTENGGTRLYLSVSDDSNLVNGSFYIVDIHGDIYQQSVIKSGKHLDIRPALISSPHYTLKAGPGNCSVADCPYNYTIYAEAGGAHVVYITEDIINVYTVVKPNTVSILWQLPQFLVITVGEVLFSVTGLEFSYSQASPNMKSVLQAVWLMTVFLGNVIDMVISGSHIVAEPATEFFVYAFMMVFIIGLFTRLAVGYNYNNYTEDEDSQMKYIEKPSSQENNVLSVTDPS</sequence>
<dbReference type="AlphaFoldDB" id="A0A3P6SP72"/>
<evidence type="ECO:0000256" key="7">
    <source>
        <dbReference type="RuleBase" id="RU003755"/>
    </source>
</evidence>
<evidence type="ECO:0000256" key="8">
    <source>
        <dbReference type="SAM" id="MobiDB-lite"/>
    </source>
</evidence>
<dbReference type="EMBL" id="UYRX01000026">
    <property type="protein sequence ID" value="VDK69830.1"/>
    <property type="molecule type" value="Genomic_DNA"/>
</dbReference>
<dbReference type="InterPro" id="IPR036259">
    <property type="entry name" value="MFS_trans_sf"/>
</dbReference>
<dbReference type="InterPro" id="IPR018456">
    <property type="entry name" value="PTR2_symporter_CS"/>
</dbReference>
<dbReference type="Gene3D" id="1.20.1250.20">
    <property type="entry name" value="MFS general substrate transporter like domains"/>
    <property type="match status" value="2"/>
</dbReference>
<dbReference type="FunFam" id="1.20.1250.20:FF:000612">
    <property type="entry name" value="Peptide transporter 3"/>
    <property type="match status" value="1"/>
</dbReference>
<organism evidence="10 11">
    <name type="scientific">Litomosoides sigmodontis</name>
    <name type="common">Filarial nematode worm</name>
    <dbReference type="NCBI Taxonomy" id="42156"/>
    <lineage>
        <taxon>Eukaryota</taxon>
        <taxon>Metazoa</taxon>
        <taxon>Ecdysozoa</taxon>
        <taxon>Nematoda</taxon>
        <taxon>Chromadorea</taxon>
        <taxon>Rhabditida</taxon>
        <taxon>Spirurina</taxon>
        <taxon>Spiruromorpha</taxon>
        <taxon>Filarioidea</taxon>
        <taxon>Onchocercidae</taxon>
        <taxon>Litomosoides</taxon>
    </lineage>
</organism>
<dbReference type="OrthoDB" id="205993at2759"/>
<dbReference type="OMA" id="PPAVFFM"/>